<dbReference type="PANTHER" id="PTHR33064:SF37">
    <property type="entry name" value="RIBONUCLEASE H"/>
    <property type="match status" value="1"/>
</dbReference>
<dbReference type="GO" id="GO:0003964">
    <property type="term" value="F:RNA-directed DNA polymerase activity"/>
    <property type="evidence" value="ECO:0007669"/>
    <property type="project" value="UniProtKB-KW"/>
</dbReference>
<dbReference type="CDD" id="cd01647">
    <property type="entry name" value="RT_LTR"/>
    <property type="match status" value="1"/>
</dbReference>
<keyword evidence="12" id="KW-1185">Reference proteome</keyword>
<comment type="caution">
    <text evidence="11">The sequence shown here is derived from an EMBL/GenBank/DDBJ whole genome shotgun (WGS) entry which is preliminary data.</text>
</comment>
<dbReference type="InterPro" id="IPR043128">
    <property type="entry name" value="Rev_trsase/Diguanyl_cyclase"/>
</dbReference>
<proteinExistence type="predicted"/>
<evidence type="ECO:0000313" key="12">
    <source>
        <dbReference type="Proteomes" id="UP000434957"/>
    </source>
</evidence>
<dbReference type="Gene3D" id="3.30.70.270">
    <property type="match status" value="2"/>
</dbReference>
<accession>A0A6A4BJM1</accession>
<keyword evidence="8" id="KW-0695">RNA-directed DNA polymerase</keyword>
<evidence type="ECO:0000256" key="2">
    <source>
        <dbReference type="ARBA" id="ARBA00022679"/>
    </source>
</evidence>
<keyword evidence="4" id="KW-0540">Nuclease</keyword>
<evidence type="ECO:0000256" key="3">
    <source>
        <dbReference type="ARBA" id="ARBA00022695"/>
    </source>
</evidence>
<keyword evidence="1" id="KW-0645">Protease</keyword>
<dbReference type="SUPFAM" id="SSF56672">
    <property type="entry name" value="DNA/RNA polymerases"/>
    <property type="match status" value="1"/>
</dbReference>
<dbReference type="InterPro" id="IPR051320">
    <property type="entry name" value="Viral_Replic_Matur_Polypro"/>
</dbReference>
<dbReference type="AlphaFoldDB" id="A0A6A4BJM1"/>
<dbReference type="InterPro" id="IPR043502">
    <property type="entry name" value="DNA/RNA_pol_sf"/>
</dbReference>
<dbReference type="InterPro" id="IPR000477">
    <property type="entry name" value="RT_dom"/>
</dbReference>
<evidence type="ECO:0000256" key="4">
    <source>
        <dbReference type="ARBA" id="ARBA00022722"/>
    </source>
</evidence>
<organism evidence="11 12">
    <name type="scientific">Phytophthora rubi</name>
    <dbReference type="NCBI Taxonomy" id="129364"/>
    <lineage>
        <taxon>Eukaryota</taxon>
        <taxon>Sar</taxon>
        <taxon>Stramenopiles</taxon>
        <taxon>Oomycota</taxon>
        <taxon>Peronosporomycetes</taxon>
        <taxon>Peronosporales</taxon>
        <taxon>Peronosporaceae</taxon>
        <taxon>Phytophthora</taxon>
    </lineage>
</organism>
<reference evidence="11 12" key="1">
    <citation type="submission" date="2018-08" db="EMBL/GenBank/DDBJ databases">
        <title>Genomic investigation of the strawberry pathogen Phytophthora fragariae indicates pathogenicity is determined by transcriptional variation in three key races.</title>
        <authorList>
            <person name="Adams T.M."/>
            <person name="Armitage A.D."/>
            <person name="Sobczyk M.K."/>
            <person name="Bates H.J."/>
            <person name="Dunwell J.M."/>
            <person name="Nellist C.F."/>
            <person name="Harrison R.J."/>
        </authorList>
    </citation>
    <scope>NUCLEOTIDE SEQUENCE [LARGE SCALE GENOMIC DNA]</scope>
    <source>
        <strain evidence="11 12">SCRP333</strain>
    </source>
</reference>
<evidence type="ECO:0000256" key="1">
    <source>
        <dbReference type="ARBA" id="ARBA00022670"/>
    </source>
</evidence>
<dbReference type="PROSITE" id="PS50878">
    <property type="entry name" value="RT_POL"/>
    <property type="match status" value="1"/>
</dbReference>
<evidence type="ECO:0000313" key="11">
    <source>
        <dbReference type="EMBL" id="KAE9271817.1"/>
    </source>
</evidence>
<keyword evidence="5" id="KW-0064">Aspartyl protease</keyword>
<keyword evidence="7" id="KW-0378">Hydrolase</keyword>
<evidence type="ECO:0000256" key="8">
    <source>
        <dbReference type="ARBA" id="ARBA00022918"/>
    </source>
</evidence>
<dbReference type="InterPro" id="IPR041373">
    <property type="entry name" value="RT_RNaseH"/>
</dbReference>
<dbReference type="EMBL" id="QXFT01005632">
    <property type="protein sequence ID" value="KAE9271817.1"/>
    <property type="molecule type" value="Genomic_DNA"/>
</dbReference>
<evidence type="ECO:0000259" key="10">
    <source>
        <dbReference type="PROSITE" id="PS50878"/>
    </source>
</evidence>
<dbReference type="Pfam" id="PF17917">
    <property type="entry name" value="RT_RNaseH"/>
    <property type="match status" value="1"/>
</dbReference>
<protein>
    <recommendedName>
        <fullName evidence="10">Reverse transcriptase domain-containing protein</fullName>
    </recommendedName>
</protein>
<keyword evidence="3" id="KW-0548">Nucleotidyltransferase</keyword>
<dbReference type="GO" id="GO:0006508">
    <property type="term" value="P:proteolysis"/>
    <property type="evidence" value="ECO:0007669"/>
    <property type="project" value="UniProtKB-KW"/>
</dbReference>
<gene>
    <name evidence="11" type="ORF">PR003_g30396</name>
</gene>
<feature type="non-terminal residue" evidence="11">
    <location>
        <position position="803"/>
    </location>
</feature>
<sequence length="803" mass="89591">MTSRLAMDVPAETVDKTGTRGEDDGTAVAHISGVPVPASLLDSGADDSLVSAGVVNKLAELGNFVAVKQCSTTPLYPVGGGTLEVSRKVRFEEVTLETPAGPLMLRGLVCWIDESDQSHALTISRLVMKRLGYSTPKLLADAKARSDEYHLDDMDLPDAADRKFTRMHAIMRDKTEGYFEADEVDELVTTPSLTAEIDQQSVQAVLAAKVQEAREAGLPSDCVETLQQLLARYCDVFRLAFGNDPPIKVPPLKIRLKEGARPVKAKARRYPPLHREYLEKHLQELLDRGLVYINHRSRWASAPRIVAKKQPGEYRMTVDTRAINVLTDPMLWPMTDLEADLASAEGSEDYFTLDWWRGYWQLPLDEESQELFTIITHRGMVTPTRVLMGSSDSVAFCQGVVEQIFGPLLAQEILAWLDDILGFAKTPAALMRVLEHVLTLCEQYGLKLHPSKCCFYTREALWCGKLISADGVRHSPQRVQGLVDLPPPRTAGDLQQFICAVNWMRSSIPNYSALMADLAALLEVAATKAKSRKKTHLHRVLLSGIGWDSQHDAALRGVKEALLRIVPLAHARADWEVTLYADASDEHWGSVVTQVPASDLALPLEKQRRQPLAFLSGSFTGASRRWAIIDKEAFAILATCKRLSYLLLRPRGFHVYTDHRNLQYIFNPAGGNGDVSKFQADRLQRWAMTLTMFKYVIEHVSGEQNVWGDLLSRWGAASKTEEGPAATRMRSLTVVERVSPLQDAGFQWPSHDEIVGEQERALRLLREDSDLLPPCHLDHDQGIYLDDDDKIWIPGGAVDLQQR</sequence>
<evidence type="ECO:0000256" key="5">
    <source>
        <dbReference type="ARBA" id="ARBA00022750"/>
    </source>
</evidence>
<evidence type="ECO:0000256" key="7">
    <source>
        <dbReference type="ARBA" id="ARBA00022801"/>
    </source>
</evidence>
<evidence type="ECO:0000256" key="6">
    <source>
        <dbReference type="ARBA" id="ARBA00022759"/>
    </source>
</evidence>
<dbReference type="CDD" id="cd09274">
    <property type="entry name" value="RNase_HI_RT_Ty3"/>
    <property type="match status" value="1"/>
</dbReference>
<feature type="compositionally biased region" description="Basic and acidic residues" evidence="9">
    <location>
        <begin position="13"/>
        <end position="23"/>
    </location>
</feature>
<dbReference type="GO" id="GO:0004190">
    <property type="term" value="F:aspartic-type endopeptidase activity"/>
    <property type="evidence" value="ECO:0007669"/>
    <property type="project" value="UniProtKB-KW"/>
</dbReference>
<keyword evidence="2" id="KW-0808">Transferase</keyword>
<name>A0A6A4BJM1_9STRA</name>
<keyword evidence="6" id="KW-0255">Endonuclease</keyword>
<dbReference type="PANTHER" id="PTHR33064">
    <property type="entry name" value="POL PROTEIN"/>
    <property type="match status" value="1"/>
</dbReference>
<dbReference type="Proteomes" id="UP000434957">
    <property type="component" value="Unassembled WGS sequence"/>
</dbReference>
<evidence type="ECO:0000256" key="9">
    <source>
        <dbReference type="SAM" id="MobiDB-lite"/>
    </source>
</evidence>
<dbReference type="Pfam" id="PF00078">
    <property type="entry name" value="RVT_1"/>
    <property type="match status" value="1"/>
</dbReference>
<feature type="region of interest" description="Disordered" evidence="9">
    <location>
        <begin position="1"/>
        <end position="24"/>
    </location>
</feature>
<feature type="domain" description="Reverse transcriptase" evidence="10">
    <location>
        <begin position="287"/>
        <end position="467"/>
    </location>
</feature>
<dbReference type="Gene3D" id="3.10.10.10">
    <property type="entry name" value="HIV Type 1 Reverse Transcriptase, subunit A, domain 1"/>
    <property type="match status" value="1"/>
</dbReference>
<dbReference type="GO" id="GO:0004519">
    <property type="term" value="F:endonuclease activity"/>
    <property type="evidence" value="ECO:0007669"/>
    <property type="project" value="UniProtKB-KW"/>
</dbReference>